<evidence type="ECO:0000313" key="1">
    <source>
        <dbReference type="EMBL" id="GBP16783.1"/>
    </source>
</evidence>
<evidence type="ECO:0000313" key="2">
    <source>
        <dbReference type="Proteomes" id="UP000299102"/>
    </source>
</evidence>
<keyword evidence="2" id="KW-1185">Reference proteome</keyword>
<dbReference type="OrthoDB" id="6479173at2759"/>
<accession>A0A4C1TS14</accession>
<comment type="caution">
    <text evidence="1">The sequence shown here is derived from an EMBL/GenBank/DDBJ whole genome shotgun (WGS) entry which is preliminary data.</text>
</comment>
<gene>
    <name evidence="1" type="ORF">EVAR_73148_1</name>
</gene>
<proteinExistence type="predicted"/>
<feature type="non-terminal residue" evidence="1">
    <location>
        <position position="45"/>
    </location>
</feature>
<name>A0A4C1TS14_EUMVA</name>
<organism evidence="1 2">
    <name type="scientific">Eumeta variegata</name>
    <name type="common">Bagworm moth</name>
    <name type="synonym">Eumeta japonica</name>
    <dbReference type="NCBI Taxonomy" id="151549"/>
    <lineage>
        <taxon>Eukaryota</taxon>
        <taxon>Metazoa</taxon>
        <taxon>Ecdysozoa</taxon>
        <taxon>Arthropoda</taxon>
        <taxon>Hexapoda</taxon>
        <taxon>Insecta</taxon>
        <taxon>Pterygota</taxon>
        <taxon>Neoptera</taxon>
        <taxon>Endopterygota</taxon>
        <taxon>Lepidoptera</taxon>
        <taxon>Glossata</taxon>
        <taxon>Ditrysia</taxon>
        <taxon>Tineoidea</taxon>
        <taxon>Psychidae</taxon>
        <taxon>Oiketicinae</taxon>
        <taxon>Eumeta</taxon>
    </lineage>
</organism>
<dbReference type="EMBL" id="BGZK01006120">
    <property type="protein sequence ID" value="GBP16783.1"/>
    <property type="molecule type" value="Genomic_DNA"/>
</dbReference>
<sequence length="45" mass="5123">MAVLPQGAFVACKLRKQICEKELIVSRIKTEGDKNEPKYFIGNKK</sequence>
<protein>
    <submittedName>
        <fullName evidence="1">Uncharacterized protein</fullName>
    </submittedName>
</protein>
<dbReference type="Proteomes" id="UP000299102">
    <property type="component" value="Unassembled WGS sequence"/>
</dbReference>
<reference evidence="1 2" key="1">
    <citation type="journal article" date="2019" name="Commun. Biol.">
        <title>The bagworm genome reveals a unique fibroin gene that provides high tensile strength.</title>
        <authorList>
            <person name="Kono N."/>
            <person name="Nakamura H."/>
            <person name="Ohtoshi R."/>
            <person name="Tomita M."/>
            <person name="Numata K."/>
            <person name="Arakawa K."/>
        </authorList>
    </citation>
    <scope>NUCLEOTIDE SEQUENCE [LARGE SCALE GENOMIC DNA]</scope>
</reference>
<dbReference type="AlphaFoldDB" id="A0A4C1TS14"/>